<organism evidence="3 4">
    <name type="scientific">Trichoderma citrinoviride</name>
    <dbReference type="NCBI Taxonomy" id="58853"/>
    <lineage>
        <taxon>Eukaryota</taxon>
        <taxon>Fungi</taxon>
        <taxon>Dikarya</taxon>
        <taxon>Ascomycota</taxon>
        <taxon>Pezizomycotina</taxon>
        <taxon>Sordariomycetes</taxon>
        <taxon>Hypocreomycetidae</taxon>
        <taxon>Hypocreales</taxon>
        <taxon>Hypocreaceae</taxon>
        <taxon>Trichoderma</taxon>
    </lineage>
</organism>
<accession>A0A2T4AZQ9</accession>
<feature type="compositionally biased region" description="Pro residues" evidence="1">
    <location>
        <begin position="193"/>
        <end position="204"/>
    </location>
</feature>
<feature type="region of interest" description="Disordered" evidence="1">
    <location>
        <begin position="124"/>
        <end position="204"/>
    </location>
</feature>
<dbReference type="OrthoDB" id="4900200at2759"/>
<dbReference type="Proteomes" id="UP000241546">
    <property type="component" value="Unassembled WGS sequence"/>
</dbReference>
<feature type="compositionally biased region" description="Basic and acidic residues" evidence="1">
    <location>
        <begin position="142"/>
        <end position="170"/>
    </location>
</feature>
<evidence type="ECO:0000256" key="1">
    <source>
        <dbReference type="SAM" id="MobiDB-lite"/>
    </source>
</evidence>
<name>A0A2T4AZQ9_9HYPO</name>
<dbReference type="RefSeq" id="XP_024745870.1">
    <property type="nucleotide sequence ID" value="XM_024894479.1"/>
</dbReference>
<dbReference type="GeneID" id="36602597"/>
<feature type="signal peptide" evidence="2">
    <location>
        <begin position="1"/>
        <end position="19"/>
    </location>
</feature>
<keyword evidence="4" id="KW-1185">Reference proteome</keyword>
<feature type="compositionally biased region" description="Acidic residues" evidence="1">
    <location>
        <begin position="180"/>
        <end position="191"/>
    </location>
</feature>
<proteinExistence type="predicted"/>
<sequence>MSSRAVAAVFVAMLGGAAALATGADAVCGIICVDSVNECGERYGGCYDPCLEDAPEAPACTIPYLHAWFDTEPPTPFTPLPEDGDEDCEDIIVCVDGVNACGIPFGDCVPACLPWNITIPECPPDLTDSGNTTQTLPGEAAEEPKEPEASEEPEKPEEPKETGEPKEPKKPKGHKKPEPEEPEEPEWDEEPVPFIPSPDDPWFH</sequence>
<reference evidence="4" key="1">
    <citation type="submission" date="2016-07" db="EMBL/GenBank/DDBJ databases">
        <title>Multiple horizontal gene transfer events from other fungi enriched the ability of initially mycotrophic Trichoderma (Ascomycota) to feed on dead plant biomass.</title>
        <authorList>
            <consortium name="DOE Joint Genome Institute"/>
            <person name="Atanasova L."/>
            <person name="Chenthamara K."/>
            <person name="Zhang J."/>
            <person name="Grujic M."/>
            <person name="Henrissat B."/>
            <person name="Kuo A."/>
            <person name="Aerts A."/>
            <person name="Salamov A."/>
            <person name="Lipzen A."/>
            <person name="Labutti K."/>
            <person name="Barry K."/>
            <person name="Miao Y."/>
            <person name="Rahimi M.J."/>
            <person name="Shen Q."/>
            <person name="Grigoriev I.V."/>
            <person name="Kubicek C.P."/>
            <person name="Druzhinina I.S."/>
        </authorList>
    </citation>
    <scope>NUCLEOTIDE SEQUENCE [LARGE SCALE GENOMIC DNA]</scope>
    <source>
        <strain evidence="4">TUCIM 6016</strain>
    </source>
</reference>
<dbReference type="EMBL" id="KZ680222">
    <property type="protein sequence ID" value="PTB62550.1"/>
    <property type="molecule type" value="Genomic_DNA"/>
</dbReference>
<evidence type="ECO:0000256" key="2">
    <source>
        <dbReference type="SAM" id="SignalP"/>
    </source>
</evidence>
<keyword evidence="2" id="KW-0732">Signal</keyword>
<feature type="chain" id="PRO_5015698493" evidence="2">
    <location>
        <begin position="20"/>
        <end position="204"/>
    </location>
</feature>
<gene>
    <name evidence="3" type="ORF">BBK36DRAFT_1162809</name>
</gene>
<evidence type="ECO:0000313" key="4">
    <source>
        <dbReference type="Proteomes" id="UP000241546"/>
    </source>
</evidence>
<dbReference type="AlphaFoldDB" id="A0A2T4AZQ9"/>
<protein>
    <submittedName>
        <fullName evidence="3">Uncharacterized protein</fullName>
    </submittedName>
</protein>
<evidence type="ECO:0000313" key="3">
    <source>
        <dbReference type="EMBL" id="PTB62550.1"/>
    </source>
</evidence>